<keyword evidence="1" id="KW-0255">Endonuclease</keyword>
<reference evidence="1" key="1">
    <citation type="submission" date="2020-03" db="EMBL/GenBank/DDBJ databases">
        <title>The deep terrestrial virosphere.</title>
        <authorList>
            <person name="Holmfeldt K."/>
            <person name="Nilsson E."/>
            <person name="Simone D."/>
            <person name="Lopez-Fernandez M."/>
            <person name="Wu X."/>
            <person name="de Brujin I."/>
            <person name="Lundin D."/>
            <person name="Andersson A."/>
            <person name="Bertilsson S."/>
            <person name="Dopson M."/>
        </authorList>
    </citation>
    <scope>NUCLEOTIDE SEQUENCE</scope>
    <source>
        <strain evidence="1">MM415B03272</strain>
    </source>
</reference>
<dbReference type="EMBL" id="MT143007">
    <property type="protein sequence ID" value="QJA91699.1"/>
    <property type="molecule type" value="Genomic_DNA"/>
</dbReference>
<sequence>MSKPILIPCKECGKERPVYPDKHKYKTGLCWECSLKGRKQPRAEDSPQWRGGRKLCAGYISIYLNPDDPFFPMTNGWDNYVLEHRLVKAQHLGRCLTSNELVHL</sequence>
<evidence type="ECO:0000313" key="1">
    <source>
        <dbReference type="EMBL" id="QJA91699.1"/>
    </source>
</evidence>
<gene>
    <name evidence="1" type="ORF">MM415B03272_0005</name>
</gene>
<accession>A0A6M3LBG5</accession>
<proteinExistence type="predicted"/>
<dbReference type="AlphaFoldDB" id="A0A6M3LBG5"/>
<name>A0A6M3LBG5_9ZZZZ</name>
<organism evidence="1">
    <name type="scientific">viral metagenome</name>
    <dbReference type="NCBI Taxonomy" id="1070528"/>
    <lineage>
        <taxon>unclassified sequences</taxon>
        <taxon>metagenomes</taxon>
        <taxon>organismal metagenomes</taxon>
    </lineage>
</organism>
<dbReference type="GO" id="GO:0004519">
    <property type="term" value="F:endonuclease activity"/>
    <property type="evidence" value="ECO:0007669"/>
    <property type="project" value="UniProtKB-KW"/>
</dbReference>
<protein>
    <submittedName>
        <fullName evidence="1">Putative HNH endonuclease</fullName>
    </submittedName>
</protein>
<keyword evidence="1" id="KW-0540">Nuclease</keyword>
<keyword evidence="1" id="KW-0378">Hydrolase</keyword>